<organism evidence="14">
    <name type="scientific">Darwinula stevensoni</name>
    <dbReference type="NCBI Taxonomy" id="69355"/>
    <lineage>
        <taxon>Eukaryota</taxon>
        <taxon>Metazoa</taxon>
        <taxon>Ecdysozoa</taxon>
        <taxon>Arthropoda</taxon>
        <taxon>Crustacea</taxon>
        <taxon>Oligostraca</taxon>
        <taxon>Ostracoda</taxon>
        <taxon>Podocopa</taxon>
        <taxon>Podocopida</taxon>
        <taxon>Darwinulocopina</taxon>
        <taxon>Darwinuloidea</taxon>
        <taxon>Darwinulidae</taxon>
        <taxon>Darwinula</taxon>
    </lineage>
</organism>
<dbReference type="GO" id="GO:0005886">
    <property type="term" value="C:plasma membrane"/>
    <property type="evidence" value="ECO:0007669"/>
    <property type="project" value="UniProtKB-SubCell"/>
</dbReference>
<keyword evidence="15" id="KW-1185">Reference proteome</keyword>
<dbReference type="Proteomes" id="UP000677054">
    <property type="component" value="Unassembled WGS sequence"/>
</dbReference>
<keyword evidence="2" id="KW-0813">Transport</keyword>
<dbReference type="PANTHER" id="PTHR42643:SF40">
    <property type="entry name" value="IONOTROPIC RECEPTOR 41A-RELATED"/>
    <property type="match status" value="1"/>
</dbReference>
<feature type="transmembrane region" description="Helical" evidence="12">
    <location>
        <begin position="479"/>
        <end position="497"/>
    </location>
</feature>
<evidence type="ECO:0000256" key="10">
    <source>
        <dbReference type="ARBA" id="ARBA00023286"/>
    </source>
</evidence>
<reference evidence="14" key="1">
    <citation type="submission" date="2020-11" db="EMBL/GenBank/DDBJ databases">
        <authorList>
            <person name="Tran Van P."/>
        </authorList>
    </citation>
    <scope>NUCLEOTIDE SEQUENCE</scope>
</reference>
<dbReference type="GO" id="GO:0015276">
    <property type="term" value="F:ligand-gated monoatomic ion channel activity"/>
    <property type="evidence" value="ECO:0007669"/>
    <property type="project" value="InterPro"/>
</dbReference>
<accession>A0A7R9AD93</accession>
<dbReference type="EMBL" id="LR903466">
    <property type="protein sequence ID" value="CAD7251932.1"/>
    <property type="molecule type" value="Genomic_DNA"/>
</dbReference>
<sequence length="713" mass="81538">MKLRIGANLGEPFIHFVEGQKRKSTLEGYAVDLVNALGEKLNFTYDFLLVDEGMLLNIDGAPDGLIGLVHRAEVDFGISGRLRSRRYYRYVKYSTPYTVDRIVMIVNKPSRMSPSSHPFASFSWTFLLAWVASIVCFTFFIMGIRRFWFTGTFVEPTWLSVYRVTTYVSIPQRVYLHHSSYRLSFGFLWLAMTLESNEELLKGTTKLFVYLGTLSESMVKSFYKAFPGENTYLFGYMPLTEGNGSSSAVSFRVYNRCLYCQGGKPKVVLVDEVSWALGDTLQSKMASPTASFTGNFYGARLHIGANLGEPFIHFVEGQKGKSTLEGYAVDLVNALGEKLNFTYDFLLVDEGKLLNIDGAPDGLIGLVHRAEVDFGISGRLRSRGYYRYVKYSTPYTVDRIVMIVNKPSRMSPSSHPFASFSWIFLLAWVASIVCFTFFIMGIRRFWFTGSFVEPTWLSVYRVTTYVSIPQRVYLHHSSYRLSFGFLWLAMVIFYVIYQASLQSMLNVTEYASPVNAIDDFEKQGLQWLVNEGTTADYYFEDNPYMQAVKVRYAGNESALDIMMKNPYMYGTVSDMISFLVQRNRYLQADGSNPFWTLRETVDMFLLSIPFPKVSLFQESFNRVIRRLVDGGIVKHWREMAQFRIQLRNVKDILTRKDSYSEMQRVEALLPLGIAYLVGPFYLLAAGEAIALVVFFIELFAVRAGSRERQTAIK</sequence>
<keyword evidence="10" id="KW-1071">Ligand-gated ion channel</keyword>
<keyword evidence="11" id="KW-0407">Ion channel</keyword>
<feature type="domain" description="Ionotropic glutamate receptor L-glutamate and glycine-binding" evidence="13">
    <location>
        <begin position="310"/>
        <end position="369"/>
    </location>
</feature>
<evidence type="ECO:0000256" key="12">
    <source>
        <dbReference type="SAM" id="Phobius"/>
    </source>
</evidence>
<feature type="transmembrane region" description="Helical" evidence="12">
    <location>
        <begin position="122"/>
        <end position="144"/>
    </location>
</feature>
<dbReference type="InterPro" id="IPR019594">
    <property type="entry name" value="Glu/Gly-bd"/>
</dbReference>
<evidence type="ECO:0000313" key="14">
    <source>
        <dbReference type="EMBL" id="CAD7251932.1"/>
    </source>
</evidence>
<evidence type="ECO:0000256" key="2">
    <source>
        <dbReference type="ARBA" id="ARBA00022448"/>
    </source>
</evidence>
<keyword evidence="4 12" id="KW-0812">Transmembrane</keyword>
<dbReference type="SMART" id="SM00918">
    <property type="entry name" value="Lig_chan-Glu_bd"/>
    <property type="match status" value="2"/>
</dbReference>
<dbReference type="OrthoDB" id="6364239at2759"/>
<keyword evidence="6" id="KW-0406">Ion transport</keyword>
<dbReference type="PANTHER" id="PTHR42643">
    <property type="entry name" value="IONOTROPIC RECEPTOR 20A-RELATED"/>
    <property type="match status" value="1"/>
</dbReference>
<evidence type="ECO:0000259" key="13">
    <source>
        <dbReference type="SMART" id="SM00918"/>
    </source>
</evidence>
<evidence type="ECO:0000256" key="7">
    <source>
        <dbReference type="ARBA" id="ARBA00023136"/>
    </source>
</evidence>
<comment type="subcellular location">
    <subcellularLocation>
        <location evidence="1">Cell membrane</location>
        <topology evidence="1">Multi-pass membrane protein</topology>
    </subcellularLocation>
</comment>
<keyword evidence="8" id="KW-0675">Receptor</keyword>
<evidence type="ECO:0000256" key="3">
    <source>
        <dbReference type="ARBA" id="ARBA00022475"/>
    </source>
</evidence>
<dbReference type="EMBL" id="CAJPEV010003949">
    <property type="protein sequence ID" value="CAG0900868.1"/>
    <property type="molecule type" value="Genomic_DNA"/>
</dbReference>
<dbReference type="Gene3D" id="3.40.190.10">
    <property type="entry name" value="Periplasmic binding protein-like II"/>
    <property type="match status" value="2"/>
</dbReference>
<feature type="transmembrane region" description="Helical" evidence="12">
    <location>
        <begin position="417"/>
        <end position="442"/>
    </location>
</feature>
<evidence type="ECO:0000256" key="11">
    <source>
        <dbReference type="ARBA" id="ARBA00023303"/>
    </source>
</evidence>
<gene>
    <name evidence="14" type="ORF">DSTB1V02_LOCUS11693</name>
</gene>
<evidence type="ECO:0000313" key="15">
    <source>
        <dbReference type="Proteomes" id="UP000677054"/>
    </source>
</evidence>
<evidence type="ECO:0000256" key="6">
    <source>
        <dbReference type="ARBA" id="ARBA00023065"/>
    </source>
</evidence>
<evidence type="ECO:0000256" key="8">
    <source>
        <dbReference type="ARBA" id="ARBA00023170"/>
    </source>
</evidence>
<feature type="domain" description="Ionotropic glutamate receptor L-glutamate and glycine-binding" evidence="13">
    <location>
        <begin position="12"/>
        <end position="71"/>
    </location>
</feature>
<proteinExistence type="predicted"/>
<evidence type="ECO:0000256" key="4">
    <source>
        <dbReference type="ARBA" id="ARBA00022692"/>
    </source>
</evidence>
<keyword evidence="5 12" id="KW-1133">Transmembrane helix</keyword>
<feature type="transmembrane region" description="Helical" evidence="12">
    <location>
        <begin position="688"/>
        <end position="705"/>
    </location>
</feature>
<dbReference type="SUPFAM" id="SSF53850">
    <property type="entry name" value="Periplasmic binding protein-like II"/>
    <property type="match status" value="2"/>
</dbReference>
<keyword evidence="7 12" id="KW-0472">Membrane</keyword>
<dbReference type="InterPro" id="IPR052192">
    <property type="entry name" value="Insect_Ionotropic_Sensory_Rcpt"/>
</dbReference>
<dbReference type="Pfam" id="PF10613">
    <property type="entry name" value="Lig_chan-Glu_bd"/>
    <property type="match status" value="2"/>
</dbReference>
<dbReference type="AlphaFoldDB" id="A0A7R9AD93"/>
<keyword evidence="9" id="KW-0325">Glycoprotein</keyword>
<name>A0A7R9AD93_9CRUS</name>
<evidence type="ECO:0000256" key="9">
    <source>
        <dbReference type="ARBA" id="ARBA00023180"/>
    </source>
</evidence>
<protein>
    <recommendedName>
        <fullName evidence="13">Ionotropic glutamate receptor L-glutamate and glycine-binding domain-containing protein</fullName>
    </recommendedName>
</protein>
<keyword evidence="3" id="KW-1003">Cell membrane</keyword>
<evidence type="ECO:0000256" key="5">
    <source>
        <dbReference type="ARBA" id="ARBA00022989"/>
    </source>
</evidence>
<evidence type="ECO:0000256" key="1">
    <source>
        <dbReference type="ARBA" id="ARBA00004651"/>
    </source>
</evidence>